<feature type="transmembrane region" description="Helical" evidence="13">
    <location>
        <begin position="48"/>
        <end position="65"/>
    </location>
</feature>
<evidence type="ECO:0000256" key="13">
    <source>
        <dbReference type="SAM" id="Phobius"/>
    </source>
</evidence>
<dbReference type="InterPro" id="IPR008915">
    <property type="entry name" value="Peptidase_M50"/>
</dbReference>
<evidence type="ECO:0000256" key="11">
    <source>
        <dbReference type="ARBA" id="ARBA00023136"/>
    </source>
</evidence>
<dbReference type="GO" id="GO:0016020">
    <property type="term" value="C:membrane"/>
    <property type="evidence" value="ECO:0007669"/>
    <property type="project" value="UniProtKB-SubCell"/>
</dbReference>
<dbReference type="GO" id="GO:0046872">
    <property type="term" value="F:metal ion binding"/>
    <property type="evidence" value="ECO:0007669"/>
    <property type="project" value="UniProtKB-KW"/>
</dbReference>
<keyword evidence="7" id="KW-0378">Hydrolase</keyword>
<evidence type="ECO:0000256" key="2">
    <source>
        <dbReference type="ARBA" id="ARBA00004141"/>
    </source>
</evidence>
<keyword evidence="4 15" id="KW-0645">Protease</keyword>
<evidence type="ECO:0000256" key="1">
    <source>
        <dbReference type="ARBA" id="ARBA00001947"/>
    </source>
</evidence>
<proteinExistence type="inferred from homology"/>
<reference evidence="15 16" key="1">
    <citation type="submission" date="2019-02" db="EMBL/GenBank/DDBJ databases">
        <title>Genomic Encyclopedia of Type Strains, Phase IV (KMG-IV): sequencing the most valuable type-strain genomes for metagenomic binning, comparative biology and taxonomic classification.</title>
        <authorList>
            <person name="Goeker M."/>
        </authorList>
    </citation>
    <scope>NUCLEOTIDE SEQUENCE [LARGE SCALE GENOMIC DNA]</scope>
    <source>
        <strain evidence="15 16">DSM 45622</strain>
    </source>
</reference>
<feature type="transmembrane region" description="Helical" evidence="13">
    <location>
        <begin position="139"/>
        <end position="158"/>
    </location>
</feature>
<keyword evidence="8" id="KW-0862">Zinc</keyword>
<evidence type="ECO:0000256" key="8">
    <source>
        <dbReference type="ARBA" id="ARBA00022833"/>
    </source>
</evidence>
<comment type="caution">
    <text evidence="15">The sequence shown here is derived from an EMBL/GenBank/DDBJ whole genome shotgun (WGS) entry which is preliminary data.</text>
</comment>
<evidence type="ECO:0000256" key="5">
    <source>
        <dbReference type="ARBA" id="ARBA00022692"/>
    </source>
</evidence>
<feature type="compositionally biased region" description="Acidic residues" evidence="12">
    <location>
        <begin position="243"/>
        <end position="253"/>
    </location>
</feature>
<dbReference type="AlphaFoldDB" id="A0A4Q7NAU1"/>
<protein>
    <submittedName>
        <fullName evidence="15">Zn-dependent protease</fullName>
    </submittedName>
</protein>
<feature type="transmembrane region" description="Helical" evidence="13">
    <location>
        <begin position="105"/>
        <end position="127"/>
    </location>
</feature>
<evidence type="ECO:0000256" key="7">
    <source>
        <dbReference type="ARBA" id="ARBA00022801"/>
    </source>
</evidence>
<feature type="transmembrane region" description="Helical" evidence="13">
    <location>
        <begin position="14"/>
        <end position="36"/>
    </location>
</feature>
<comment type="cofactor">
    <cofactor evidence="1">
        <name>Zn(2+)</name>
        <dbReference type="ChEBI" id="CHEBI:29105"/>
    </cofactor>
</comment>
<evidence type="ECO:0000313" key="16">
    <source>
        <dbReference type="Proteomes" id="UP000293638"/>
    </source>
</evidence>
<dbReference type="GO" id="GO:0006508">
    <property type="term" value="P:proteolysis"/>
    <property type="evidence" value="ECO:0007669"/>
    <property type="project" value="UniProtKB-KW"/>
</dbReference>
<evidence type="ECO:0000256" key="12">
    <source>
        <dbReference type="SAM" id="MobiDB-lite"/>
    </source>
</evidence>
<dbReference type="PANTHER" id="PTHR39188:SF3">
    <property type="entry name" value="STAGE IV SPORULATION PROTEIN FB"/>
    <property type="match status" value="1"/>
</dbReference>
<organism evidence="15 16">
    <name type="scientific">Motilibacter rhizosphaerae</name>
    <dbReference type="NCBI Taxonomy" id="598652"/>
    <lineage>
        <taxon>Bacteria</taxon>
        <taxon>Bacillati</taxon>
        <taxon>Actinomycetota</taxon>
        <taxon>Actinomycetes</taxon>
        <taxon>Motilibacterales</taxon>
        <taxon>Motilibacteraceae</taxon>
        <taxon>Motilibacter</taxon>
    </lineage>
</organism>
<evidence type="ECO:0000256" key="6">
    <source>
        <dbReference type="ARBA" id="ARBA00022723"/>
    </source>
</evidence>
<evidence type="ECO:0000256" key="9">
    <source>
        <dbReference type="ARBA" id="ARBA00022989"/>
    </source>
</evidence>
<dbReference type="Pfam" id="PF02163">
    <property type="entry name" value="Peptidase_M50"/>
    <property type="match status" value="1"/>
</dbReference>
<evidence type="ECO:0000313" key="15">
    <source>
        <dbReference type="EMBL" id="RZS80062.1"/>
    </source>
</evidence>
<feature type="transmembrane region" description="Helical" evidence="13">
    <location>
        <begin position="178"/>
        <end position="201"/>
    </location>
</feature>
<keyword evidence="10" id="KW-0482">Metalloprotease</keyword>
<accession>A0A4Q7NAU1</accession>
<comment type="similarity">
    <text evidence="3">Belongs to the peptidase M50B family.</text>
</comment>
<keyword evidence="16" id="KW-1185">Reference proteome</keyword>
<sequence length="262" mass="25679">MPGLRVARVGGVPVVLRAPVLAGVVVVAWVFAPLAARLGGVPRDARSYLAGAAYAVLVLACVLAHEAAHACAARRAGLPVAAVEVGALHGGTRVLGEPGDPRGEALVAAAGPAASLVLAALASAALLQPPGPGRLLAAELVLTNLLLGLVNLLPGLPLDGGRLLLALLWSRGRSRADAAALAAWSGIGLAGAAVLVALAAAAARRVPLAAAGAGALAAALLAAGAARSLGTLPAAVQRGAPADDPDQPDEPDQPDQHRRTST</sequence>
<evidence type="ECO:0000256" key="4">
    <source>
        <dbReference type="ARBA" id="ARBA00022670"/>
    </source>
</evidence>
<dbReference type="Proteomes" id="UP000293638">
    <property type="component" value="Unassembled WGS sequence"/>
</dbReference>
<keyword evidence="6" id="KW-0479">Metal-binding</keyword>
<feature type="transmembrane region" description="Helical" evidence="13">
    <location>
        <begin position="208"/>
        <end position="226"/>
    </location>
</feature>
<dbReference type="PANTHER" id="PTHR39188">
    <property type="entry name" value="MEMBRANE-ASSOCIATED ZINC METALLOPROTEASE M50B"/>
    <property type="match status" value="1"/>
</dbReference>
<feature type="domain" description="Peptidase M50" evidence="14">
    <location>
        <begin position="140"/>
        <end position="190"/>
    </location>
</feature>
<name>A0A4Q7NAU1_9ACTN</name>
<gene>
    <name evidence="15" type="ORF">EV189_3542</name>
</gene>
<comment type="subcellular location">
    <subcellularLocation>
        <location evidence="2">Membrane</location>
        <topology evidence="2">Multi-pass membrane protein</topology>
    </subcellularLocation>
</comment>
<keyword evidence="11 13" id="KW-0472">Membrane</keyword>
<evidence type="ECO:0000256" key="10">
    <source>
        <dbReference type="ARBA" id="ARBA00023049"/>
    </source>
</evidence>
<evidence type="ECO:0000259" key="14">
    <source>
        <dbReference type="Pfam" id="PF02163"/>
    </source>
</evidence>
<keyword evidence="5 13" id="KW-0812">Transmembrane</keyword>
<dbReference type="GO" id="GO:0008237">
    <property type="term" value="F:metallopeptidase activity"/>
    <property type="evidence" value="ECO:0007669"/>
    <property type="project" value="UniProtKB-KW"/>
</dbReference>
<feature type="region of interest" description="Disordered" evidence="12">
    <location>
        <begin position="234"/>
        <end position="262"/>
    </location>
</feature>
<evidence type="ECO:0000256" key="3">
    <source>
        <dbReference type="ARBA" id="ARBA00007931"/>
    </source>
</evidence>
<keyword evidence="9 13" id="KW-1133">Transmembrane helix</keyword>
<dbReference type="EMBL" id="SGXD01000005">
    <property type="protein sequence ID" value="RZS80062.1"/>
    <property type="molecule type" value="Genomic_DNA"/>
</dbReference>